<dbReference type="OrthoDB" id="186809at2"/>
<feature type="transmembrane region" description="Helical" evidence="4">
    <location>
        <begin position="377"/>
        <end position="400"/>
    </location>
</feature>
<dbReference type="STRING" id="1414654.BFR47_09485"/>
<reference evidence="5 6" key="1">
    <citation type="submission" date="2016-07" db="EMBL/GenBank/DDBJ databases">
        <title>Draft Genome Sequence of Oceanisphaera psychrotolerans, isolated from coastal sediment samples.</title>
        <authorList>
            <person name="Zhuo S."/>
            <person name="Ruan Z."/>
        </authorList>
    </citation>
    <scope>NUCLEOTIDE SEQUENCE [LARGE SCALE GENOMIC DNA]</scope>
    <source>
        <strain evidence="5 6">LAM-WHM-ZC</strain>
    </source>
</reference>
<keyword evidence="1 4" id="KW-0812">Transmembrane</keyword>
<dbReference type="PANTHER" id="PTHR23547">
    <property type="entry name" value="MAJOR FACILITATOR SUPERFAMILY DOMAIN, GENERAL SUBSTRATE TRANSPORTER"/>
    <property type="match status" value="1"/>
</dbReference>
<feature type="transmembrane region" description="Helical" evidence="4">
    <location>
        <begin position="47"/>
        <end position="70"/>
    </location>
</feature>
<dbReference type="Gene3D" id="1.20.1250.20">
    <property type="entry name" value="MFS general substrate transporter like domains"/>
    <property type="match status" value="2"/>
</dbReference>
<dbReference type="EMBL" id="MDKE01000004">
    <property type="protein sequence ID" value="OIN13904.1"/>
    <property type="molecule type" value="Genomic_DNA"/>
</dbReference>
<evidence type="ECO:0000256" key="3">
    <source>
        <dbReference type="ARBA" id="ARBA00023136"/>
    </source>
</evidence>
<keyword evidence="6" id="KW-1185">Reference proteome</keyword>
<keyword evidence="2 4" id="KW-1133">Transmembrane helix</keyword>
<dbReference type="GO" id="GO:0022857">
    <property type="term" value="F:transmembrane transporter activity"/>
    <property type="evidence" value="ECO:0007669"/>
    <property type="project" value="InterPro"/>
</dbReference>
<dbReference type="NCBIfam" id="NF033734">
    <property type="entry name" value="MFS_ArsJ"/>
    <property type="match status" value="1"/>
</dbReference>
<proteinExistence type="predicted"/>
<feature type="transmembrane region" description="Helical" evidence="4">
    <location>
        <begin position="285"/>
        <end position="306"/>
    </location>
</feature>
<feature type="transmembrane region" description="Helical" evidence="4">
    <location>
        <begin position="82"/>
        <end position="105"/>
    </location>
</feature>
<feature type="transmembrane region" description="Helical" evidence="4">
    <location>
        <begin position="163"/>
        <end position="191"/>
    </location>
</feature>
<dbReference type="SUPFAM" id="SSF103473">
    <property type="entry name" value="MFS general substrate transporter"/>
    <property type="match status" value="1"/>
</dbReference>
<dbReference type="Proteomes" id="UP000243073">
    <property type="component" value="Unassembled WGS sequence"/>
</dbReference>
<keyword evidence="3 4" id="KW-0472">Membrane</keyword>
<dbReference type="InterPro" id="IPR047769">
    <property type="entry name" value="MFS_ArsJ"/>
</dbReference>
<dbReference type="PANTHER" id="PTHR23547:SF1">
    <property type="entry name" value="MAJOR FACILITATOR SUPERFAMILY MFS_1"/>
    <property type="match status" value="1"/>
</dbReference>
<dbReference type="RefSeq" id="WP_071471478.1">
    <property type="nucleotide sequence ID" value="NZ_MDKE01000004.1"/>
</dbReference>
<dbReference type="Pfam" id="PF07690">
    <property type="entry name" value="MFS_1"/>
    <property type="match status" value="1"/>
</dbReference>
<evidence type="ECO:0000313" key="5">
    <source>
        <dbReference type="EMBL" id="OIN13904.1"/>
    </source>
</evidence>
<gene>
    <name evidence="5" type="ORF">BFR47_09485</name>
</gene>
<accession>A0A1J4QHN0</accession>
<evidence type="ECO:0000256" key="4">
    <source>
        <dbReference type="SAM" id="Phobius"/>
    </source>
</evidence>
<feature type="transmembrane region" description="Helical" evidence="4">
    <location>
        <begin position="312"/>
        <end position="337"/>
    </location>
</feature>
<protein>
    <submittedName>
        <fullName evidence="5">MFS transporter permease</fullName>
    </submittedName>
</protein>
<feature type="transmembrane region" description="Helical" evidence="4">
    <location>
        <begin position="349"/>
        <end position="371"/>
    </location>
</feature>
<dbReference type="InterPro" id="IPR036259">
    <property type="entry name" value="MFS_trans_sf"/>
</dbReference>
<evidence type="ECO:0000256" key="2">
    <source>
        <dbReference type="ARBA" id="ARBA00022989"/>
    </source>
</evidence>
<feature type="transmembrane region" description="Helical" evidence="4">
    <location>
        <begin position="12"/>
        <end position="35"/>
    </location>
</feature>
<name>A0A1J4QHN0_9GAMM</name>
<dbReference type="InterPro" id="IPR011701">
    <property type="entry name" value="MFS"/>
</dbReference>
<dbReference type="AlphaFoldDB" id="A0A1J4QHN0"/>
<organism evidence="5 6">
    <name type="scientific">Oceanisphaera psychrotolerans</name>
    <dbReference type="NCBI Taxonomy" id="1414654"/>
    <lineage>
        <taxon>Bacteria</taxon>
        <taxon>Pseudomonadati</taxon>
        <taxon>Pseudomonadota</taxon>
        <taxon>Gammaproteobacteria</taxon>
        <taxon>Aeromonadales</taxon>
        <taxon>Aeromonadaceae</taxon>
        <taxon>Oceanisphaera</taxon>
    </lineage>
</organism>
<sequence length="409" mass="43848">MLTRLAPAIRQYLVVTGNYWAFTLTDGALRMLVVLHFHGLGYSPLEIALLFLFYEIFGVITNLVGGWLGAHLGLNRTMNIGLALQVVALVMLLVPAVWLTVPWVMVAQALSGMAKDLNKMSAKSSIKLLVPTGAQGRLYQWVALLTGSKNALKGVGFFLGGALLMWLGFAGAIAVMAMALTLVWLLSLVLLKQDLGKAKNKPRFRDILSKSRAVNILSAARMFLFGARDVWFVVALPVFLSQTLGWNHSQTGGFLALWVIGYGLVQALAPRITGKASGTVPDGRAATLWALMLTLIPGLIALALTIELDPATVLIGGLLLFGAVFAVNSSLHSYLIVSYAGRDGVSLDVGFYYMSNAMGRLLGTVLSGWVFQSAGQGSAGIQACLWVSLVFLLLATLISVKLPRSEQAV</sequence>
<evidence type="ECO:0000256" key="1">
    <source>
        <dbReference type="ARBA" id="ARBA00022692"/>
    </source>
</evidence>
<evidence type="ECO:0000313" key="6">
    <source>
        <dbReference type="Proteomes" id="UP000243073"/>
    </source>
</evidence>
<comment type="caution">
    <text evidence="5">The sequence shown here is derived from an EMBL/GenBank/DDBJ whole genome shotgun (WGS) entry which is preliminary data.</text>
</comment>
<feature type="transmembrane region" description="Helical" evidence="4">
    <location>
        <begin position="212"/>
        <end position="234"/>
    </location>
</feature>
<feature type="transmembrane region" description="Helical" evidence="4">
    <location>
        <begin position="254"/>
        <end position="273"/>
    </location>
</feature>